<feature type="transmembrane region" description="Helical" evidence="6">
    <location>
        <begin position="145"/>
        <end position="164"/>
    </location>
</feature>
<feature type="transmembrane region" description="Helical" evidence="6">
    <location>
        <begin position="208"/>
        <end position="231"/>
    </location>
</feature>
<feature type="transmembrane region" description="Helical" evidence="6">
    <location>
        <begin position="29"/>
        <end position="55"/>
    </location>
</feature>
<keyword evidence="4 6" id="KW-1133">Transmembrane helix</keyword>
<evidence type="ECO:0000256" key="4">
    <source>
        <dbReference type="ARBA" id="ARBA00022989"/>
    </source>
</evidence>
<evidence type="ECO:0000256" key="5">
    <source>
        <dbReference type="ARBA" id="ARBA00023136"/>
    </source>
</evidence>
<keyword evidence="5 6" id="KW-0472">Membrane</keyword>
<keyword evidence="8" id="KW-1185">Reference proteome</keyword>
<comment type="caution">
    <text evidence="7">The sequence shown here is derived from an EMBL/GenBank/DDBJ whole genome shotgun (WGS) entry which is preliminary data.</text>
</comment>
<dbReference type="EMBL" id="VUMX01000025">
    <property type="protein sequence ID" value="MST87617.1"/>
    <property type="molecule type" value="Genomic_DNA"/>
</dbReference>
<dbReference type="InterPro" id="IPR006214">
    <property type="entry name" value="Bax_inhibitor_1-related"/>
</dbReference>
<sequence length="238" mass="25512">MDNFSPNADRRHVVDASALNSFLSKMYSIMGLAVLVSALTAYLTLTVGAGTILPMLASSRALVWILLFLPIVLSVAISFNATRRPTASFLMLMAIAVIYGVEFSTLAFVYTGTSITAAFVSAAGVFAGMAFYGSVTKRSLDNFGAYANAALIGLIVAMLVNFFVKSGPASFVFSVIAVIIFTVLTAYDAQKMKQIYQTYGDQVSSLGLAVNGALLLYLDFVNLFLELLQIFGYSDSKN</sequence>
<gene>
    <name evidence="7" type="ORF">FYJ62_08290</name>
</gene>
<dbReference type="GO" id="GO:0016020">
    <property type="term" value="C:membrane"/>
    <property type="evidence" value="ECO:0007669"/>
    <property type="project" value="UniProtKB-SubCell"/>
</dbReference>
<feature type="transmembrane region" description="Helical" evidence="6">
    <location>
        <begin position="61"/>
        <end position="82"/>
    </location>
</feature>
<feature type="transmembrane region" description="Helical" evidence="6">
    <location>
        <begin position="89"/>
        <end position="109"/>
    </location>
</feature>
<evidence type="ECO:0000256" key="2">
    <source>
        <dbReference type="ARBA" id="ARBA00010350"/>
    </source>
</evidence>
<comment type="subcellular location">
    <subcellularLocation>
        <location evidence="1">Membrane</location>
        <topology evidence="1">Multi-pass membrane protein</topology>
    </subcellularLocation>
</comment>
<dbReference type="CDD" id="cd10432">
    <property type="entry name" value="BI-1-like_bacterial"/>
    <property type="match status" value="1"/>
</dbReference>
<reference evidence="7 8" key="1">
    <citation type="submission" date="2019-08" db="EMBL/GenBank/DDBJ databases">
        <title>In-depth cultivation of the pig gut microbiome towards novel bacterial diversity and tailored functional studies.</title>
        <authorList>
            <person name="Wylensek D."/>
            <person name="Hitch T.C.A."/>
            <person name="Clavel T."/>
        </authorList>
    </citation>
    <scope>NUCLEOTIDE SEQUENCE [LARGE SCALE GENOMIC DNA]</scope>
    <source>
        <strain evidence="7 8">Bifido-178-WT-2B</strain>
    </source>
</reference>
<dbReference type="RefSeq" id="WP_154549223.1">
    <property type="nucleotide sequence ID" value="NZ_JBKZBY010000007.1"/>
</dbReference>
<organism evidence="7 8">
    <name type="scientific">Lactobacillus porci</name>
    <dbReference type="NCBI Taxonomy" id="2012477"/>
    <lineage>
        <taxon>Bacteria</taxon>
        <taxon>Bacillati</taxon>
        <taxon>Bacillota</taxon>
        <taxon>Bacilli</taxon>
        <taxon>Lactobacillales</taxon>
        <taxon>Lactobacillaceae</taxon>
        <taxon>Lactobacillus</taxon>
    </lineage>
</organism>
<evidence type="ECO:0000256" key="6">
    <source>
        <dbReference type="RuleBase" id="RU004379"/>
    </source>
</evidence>
<dbReference type="PANTHER" id="PTHR23291">
    <property type="entry name" value="BAX INHIBITOR-RELATED"/>
    <property type="match status" value="1"/>
</dbReference>
<evidence type="ECO:0000313" key="7">
    <source>
        <dbReference type="EMBL" id="MST87617.1"/>
    </source>
</evidence>
<dbReference type="Proteomes" id="UP000438120">
    <property type="component" value="Unassembled WGS sequence"/>
</dbReference>
<comment type="similarity">
    <text evidence="2 6">Belongs to the BI1 family.</text>
</comment>
<feature type="transmembrane region" description="Helical" evidence="6">
    <location>
        <begin position="115"/>
        <end position="133"/>
    </location>
</feature>
<accession>A0A6A8MFN2</accession>
<dbReference type="PANTHER" id="PTHR23291:SF50">
    <property type="entry name" value="PROTEIN LIFEGUARD 4"/>
    <property type="match status" value="1"/>
</dbReference>
<evidence type="ECO:0000256" key="3">
    <source>
        <dbReference type="ARBA" id="ARBA00022692"/>
    </source>
</evidence>
<dbReference type="AlphaFoldDB" id="A0A6A8MFN2"/>
<keyword evidence="3 6" id="KW-0812">Transmembrane</keyword>
<dbReference type="Pfam" id="PF01027">
    <property type="entry name" value="Bax1-I"/>
    <property type="match status" value="1"/>
</dbReference>
<feature type="transmembrane region" description="Helical" evidence="6">
    <location>
        <begin position="170"/>
        <end position="187"/>
    </location>
</feature>
<proteinExistence type="inferred from homology"/>
<name>A0A6A8MFN2_9LACO</name>
<protein>
    <submittedName>
        <fullName evidence="7">Bax inhibitor-1/YccA family protein</fullName>
    </submittedName>
</protein>
<evidence type="ECO:0000313" key="8">
    <source>
        <dbReference type="Proteomes" id="UP000438120"/>
    </source>
</evidence>
<evidence type="ECO:0000256" key="1">
    <source>
        <dbReference type="ARBA" id="ARBA00004141"/>
    </source>
</evidence>
<dbReference type="OrthoDB" id="9793828at2"/>